<dbReference type="PANTHER" id="PTHR43539:SF78">
    <property type="entry name" value="FLAVIN-CONTAINING MONOOXYGENASE"/>
    <property type="match status" value="1"/>
</dbReference>
<sequence>MTDEMPENSIRTDVLVIGAGQAGLAAAHFLTLEDIPHIVLDALPVVGDSWRRRYDALRLFTPRSLSSLPGMPLQGDPDGYAGRDEFADYLARYGRGRRVETGTEVTVLRRRGDLFEAAADDGRTFTSRAVVVATGAFTRPAVPALSAGFAPEVQQMHVSQFRNAGSVVDGTVLIVGDGASGRDAAMALAATHDVVLARGRPRRLFPERILGRSTWWWLHRLGLLRARPDSLIGRRMRRIDPFPLRGNGDADLARLGISLKPRLMAADGPAAVHGDGSRSFPAAIVWATGYAEDFRWIEIPGAASPDGRAIHAEGVSPVDGLYHLGRPWQRNRASGLILGVRDDARSIVGMLVHRLRTGSGCNT</sequence>
<dbReference type="Proteomes" id="UP001202827">
    <property type="component" value="Unassembled WGS sequence"/>
</dbReference>
<evidence type="ECO:0000256" key="1">
    <source>
        <dbReference type="ARBA" id="ARBA00023002"/>
    </source>
</evidence>
<evidence type="ECO:0000313" key="3">
    <source>
        <dbReference type="Proteomes" id="UP001202827"/>
    </source>
</evidence>
<dbReference type="SUPFAM" id="SSF51905">
    <property type="entry name" value="FAD/NAD(P)-binding domain"/>
    <property type="match status" value="1"/>
</dbReference>
<keyword evidence="1" id="KW-0560">Oxidoreductase</keyword>
<proteinExistence type="predicted"/>
<organism evidence="2 3">
    <name type="scientific">Neorhizobium turbinariae</name>
    <dbReference type="NCBI Taxonomy" id="2937795"/>
    <lineage>
        <taxon>Bacteria</taxon>
        <taxon>Pseudomonadati</taxon>
        <taxon>Pseudomonadota</taxon>
        <taxon>Alphaproteobacteria</taxon>
        <taxon>Hyphomicrobiales</taxon>
        <taxon>Rhizobiaceae</taxon>
        <taxon>Rhizobium/Agrobacterium group</taxon>
        <taxon>Neorhizobium</taxon>
    </lineage>
</organism>
<name>A0ABT0ISP9_9HYPH</name>
<dbReference type="PRINTS" id="PR00469">
    <property type="entry name" value="PNDRDTASEII"/>
</dbReference>
<comment type="caution">
    <text evidence="2">The sequence shown here is derived from an EMBL/GenBank/DDBJ whole genome shotgun (WGS) entry which is preliminary data.</text>
</comment>
<protein>
    <submittedName>
        <fullName evidence="2">NAD(P)/FAD-dependent oxidoreductase</fullName>
    </submittedName>
</protein>
<gene>
    <name evidence="2" type="ORF">M0654_12650</name>
</gene>
<keyword evidence="3" id="KW-1185">Reference proteome</keyword>
<dbReference type="InterPro" id="IPR036188">
    <property type="entry name" value="FAD/NAD-bd_sf"/>
</dbReference>
<dbReference type="Gene3D" id="3.50.50.60">
    <property type="entry name" value="FAD/NAD(P)-binding domain"/>
    <property type="match status" value="1"/>
</dbReference>
<dbReference type="EMBL" id="JALPRY010000014">
    <property type="protein sequence ID" value="MCK8780834.1"/>
    <property type="molecule type" value="Genomic_DNA"/>
</dbReference>
<evidence type="ECO:0000313" key="2">
    <source>
        <dbReference type="EMBL" id="MCK8780834.1"/>
    </source>
</evidence>
<dbReference type="PRINTS" id="PR00368">
    <property type="entry name" value="FADPNR"/>
</dbReference>
<accession>A0ABT0ISP9</accession>
<dbReference type="InterPro" id="IPR050982">
    <property type="entry name" value="Auxin_biosynth/cation_transpt"/>
</dbReference>
<dbReference type="RefSeq" id="WP_248683415.1">
    <property type="nucleotide sequence ID" value="NZ_JALPRY010000014.1"/>
</dbReference>
<reference evidence="2 3" key="1">
    <citation type="submission" date="2022-04" db="EMBL/GenBank/DDBJ databases">
        <title>Rhizobium coralii sp. nov., isolated from coral Turbinaria peltata.</title>
        <authorList>
            <person name="Sun H."/>
        </authorList>
    </citation>
    <scope>NUCLEOTIDE SEQUENCE [LARGE SCALE GENOMIC DNA]</scope>
    <source>
        <strain evidence="2 3">NTR19</strain>
    </source>
</reference>
<dbReference type="PANTHER" id="PTHR43539">
    <property type="entry name" value="FLAVIN-BINDING MONOOXYGENASE-LIKE PROTEIN (AFU_ORTHOLOGUE AFUA_4G09220)"/>
    <property type="match status" value="1"/>
</dbReference>
<dbReference type="Pfam" id="PF13738">
    <property type="entry name" value="Pyr_redox_3"/>
    <property type="match status" value="1"/>
</dbReference>